<dbReference type="InterPro" id="IPR009060">
    <property type="entry name" value="UBA-like_sf"/>
</dbReference>
<dbReference type="SMART" id="SM00165">
    <property type="entry name" value="UBA"/>
    <property type="match status" value="1"/>
</dbReference>
<comment type="caution">
    <text evidence="9">The sequence shown here is derived from an EMBL/GenBank/DDBJ whole genome shotgun (WGS) entry which is preliminary data.</text>
</comment>
<feature type="domain" description="UBA" evidence="7">
    <location>
        <begin position="168"/>
        <end position="211"/>
    </location>
</feature>
<dbReference type="PROSITE" id="PS50030">
    <property type="entry name" value="UBA"/>
    <property type="match status" value="1"/>
</dbReference>
<dbReference type="Pfam" id="PF00627">
    <property type="entry name" value="UBA"/>
    <property type="match status" value="1"/>
</dbReference>
<evidence type="ECO:0000259" key="7">
    <source>
        <dbReference type="PROSITE" id="PS50030"/>
    </source>
</evidence>
<dbReference type="Pfam" id="PF00179">
    <property type="entry name" value="UQ_con"/>
    <property type="match status" value="1"/>
</dbReference>
<dbReference type="Gene3D" id="3.10.110.10">
    <property type="entry name" value="Ubiquitin Conjugating Enzyme"/>
    <property type="match status" value="1"/>
</dbReference>
<proteinExistence type="inferred from homology"/>
<dbReference type="SUPFAM" id="SSF46934">
    <property type="entry name" value="UBA-like"/>
    <property type="match status" value="1"/>
</dbReference>
<evidence type="ECO:0000259" key="8">
    <source>
        <dbReference type="PROSITE" id="PS50127"/>
    </source>
</evidence>
<sequence length="211" mass="23350">MNIAMNRIMKEFKEVVTNESNGIDLKMPEGELTRNVSNLGSQSNKKEIFLTGSIQGPPDTPYAGARFHVDIIVVDTYPFNPPKVRFTTKIWHPNVSSVTGAICLDILKDQWAAAMTIRTVLLSLQALLATPEPDDPQDAVVANQYKKDRKLFEKTARHWANVYANGPNPEPECDAAVASLVEMGFSEEKARSALSTMHWNTSDALESLCKG</sequence>
<dbReference type="InterPro" id="IPR023313">
    <property type="entry name" value="UBQ-conjugating_AS"/>
</dbReference>
<dbReference type="InterPro" id="IPR016135">
    <property type="entry name" value="UBQ-conjugating_enzyme/RWD"/>
</dbReference>
<dbReference type="PROSITE" id="PS00183">
    <property type="entry name" value="UBC_1"/>
    <property type="match status" value="1"/>
</dbReference>
<keyword evidence="1" id="KW-0808">Transferase</keyword>
<evidence type="ECO:0000256" key="2">
    <source>
        <dbReference type="ARBA" id="ARBA00022741"/>
    </source>
</evidence>
<organism evidence="9 10">
    <name type="scientific">Rotaria sordida</name>
    <dbReference type="NCBI Taxonomy" id="392033"/>
    <lineage>
        <taxon>Eukaryota</taxon>
        <taxon>Metazoa</taxon>
        <taxon>Spiralia</taxon>
        <taxon>Gnathifera</taxon>
        <taxon>Rotifera</taxon>
        <taxon>Eurotatoria</taxon>
        <taxon>Bdelloidea</taxon>
        <taxon>Philodinida</taxon>
        <taxon>Philodinidae</taxon>
        <taxon>Rotaria</taxon>
    </lineage>
</organism>
<dbReference type="GO" id="GO:0005524">
    <property type="term" value="F:ATP binding"/>
    <property type="evidence" value="ECO:0007669"/>
    <property type="project" value="UniProtKB-UniRule"/>
</dbReference>
<comment type="similarity">
    <text evidence="6">Belongs to the ubiquitin-conjugating enzyme family.</text>
</comment>
<dbReference type="Gene3D" id="1.10.8.10">
    <property type="entry name" value="DNA helicase RuvA subunit, C-terminal domain"/>
    <property type="match status" value="1"/>
</dbReference>
<dbReference type="AlphaFoldDB" id="A0A814HFI7"/>
<evidence type="ECO:0000256" key="3">
    <source>
        <dbReference type="ARBA" id="ARBA00022786"/>
    </source>
</evidence>
<keyword evidence="4 6" id="KW-0067">ATP-binding</keyword>
<dbReference type="EMBL" id="CAJNOL010000330">
    <property type="protein sequence ID" value="CAF1010159.1"/>
    <property type="molecule type" value="Genomic_DNA"/>
</dbReference>
<dbReference type="PROSITE" id="PS50127">
    <property type="entry name" value="UBC_2"/>
    <property type="match status" value="1"/>
</dbReference>
<evidence type="ECO:0000256" key="1">
    <source>
        <dbReference type="ARBA" id="ARBA00022679"/>
    </source>
</evidence>
<keyword evidence="3 6" id="KW-0833">Ubl conjugation pathway</keyword>
<dbReference type="SMART" id="SM00212">
    <property type="entry name" value="UBCc"/>
    <property type="match status" value="1"/>
</dbReference>
<feature type="active site" description="Glycyl thioester intermediate" evidence="5">
    <location>
        <position position="103"/>
    </location>
</feature>
<dbReference type="SUPFAM" id="SSF54495">
    <property type="entry name" value="UBC-like"/>
    <property type="match status" value="1"/>
</dbReference>
<evidence type="ECO:0000256" key="4">
    <source>
        <dbReference type="ARBA" id="ARBA00022840"/>
    </source>
</evidence>
<protein>
    <recommendedName>
        <fullName evidence="11">E2 ubiquitin-conjugating enzyme</fullName>
    </recommendedName>
</protein>
<dbReference type="PANTHER" id="PTHR24068">
    <property type="entry name" value="UBIQUITIN-CONJUGATING ENZYME E2"/>
    <property type="match status" value="1"/>
</dbReference>
<keyword evidence="10" id="KW-1185">Reference proteome</keyword>
<name>A0A814HFI7_9BILA</name>
<evidence type="ECO:0000313" key="9">
    <source>
        <dbReference type="EMBL" id="CAF1010159.1"/>
    </source>
</evidence>
<evidence type="ECO:0000313" key="10">
    <source>
        <dbReference type="Proteomes" id="UP000663870"/>
    </source>
</evidence>
<evidence type="ECO:0000256" key="5">
    <source>
        <dbReference type="PROSITE-ProRule" id="PRU10133"/>
    </source>
</evidence>
<accession>A0A814HFI7</accession>
<reference evidence="9" key="1">
    <citation type="submission" date="2021-02" db="EMBL/GenBank/DDBJ databases">
        <authorList>
            <person name="Nowell W R."/>
        </authorList>
    </citation>
    <scope>NUCLEOTIDE SEQUENCE</scope>
</reference>
<dbReference type="CDD" id="cd23800">
    <property type="entry name" value="UBCc_UBE2K"/>
    <property type="match status" value="1"/>
</dbReference>
<dbReference type="Proteomes" id="UP000663870">
    <property type="component" value="Unassembled WGS sequence"/>
</dbReference>
<feature type="domain" description="UBC core" evidence="8">
    <location>
        <begin position="3"/>
        <end position="165"/>
    </location>
</feature>
<dbReference type="GO" id="GO:0016740">
    <property type="term" value="F:transferase activity"/>
    <property type="evidence" value="ECO:0007669"/>
    <property type="project" value="UniProtKB-KW"/>
</dbReference>
<dbReference type="InterPro" id="IPR015940">
    <property type="entry name" value="UBA"/>
</dbReference>
<keyword evidence="2 6" id="KW-0547">Nucleotide-binding</keyword>
<evidence type="ECO:0008006" key="11">
    <source>
        <dbReference type="Google" id="ProtNLM"/>
    </source>
</evidence>
<gene>
    <name evidence="9" type="ORF">JXQ802_LOCUS14622</name>
</gene>
<dbReference type="InterPro" id="IPR000608">
    <property type="entry name" value="UBC"/>
</dbReference>
<evidence type="ECO:0000256" key="6">
    <source>
        <dbReference type="RuleBase" id="RU362109"/>
    </source>
</evidence>